<dbReference type="OrthoDB" id="6435153at2759"/>
<dbReference type="Proteomes" id="UP000887013">
    <property type="component" value="Unassembled WGS sequence"/>
</dbReference>
<organism evidence="1 2">
    <name type="scientific">Nephila pilipes</name>
    <name type="common">Giant wood spider</name>
    <name type="synonym">Nephila maculata</name>
    <dbReference type="NCBI Taxonomy" id="299642"/>
    <lineage>
        <taxon>Eukaryota</taxon>
        <taxon>Metazoa</taxon>
        <taxon>Ecdysozoa</taxon>
        <taxon>Arthropoda</taxon>
        <taxon>Chelicerata</taxon>
        <taxon>Arachnida</taxon>
        <taxon>Araneae</taxon>
        <taxon>Araneomorphae</taxon>
        <taxon>Entelegynae</taxon>
        <taxon>Araneoidea</taxon>
        <taxon>Nephilidae</taxon>
        <taxon>Nephila</taxon>
    </lineage>
</organism>
<dbReference type="EMBL" id="BMAW01104250">
    <property type="protein sequence ID" value="GFT13459.1"/>
    <property type="molecule type" value="Genomic_DNA"/>
</dbReference>
<proteinExistence type="predicted"/>
<comment type="caution">
    <text evidence="1">The sequence shown here is derived from an EMBL/GenBank/DDBJ whole genome shotgun (WGS) entry which is preliminary data.</text>
</comment>
<protein>
    <submittedName>
        <fullName evidence="1">DUF1758 domain-containing protein</fullName>
    </submittedName>
</protein>
<name>A0A8X6NHB5_NEPPI</name>
<gene>
    <name evidence="1" type="primary">AVEN_96056_1</name>
    <name evidence="1" type="ORF">NPIL_694141</name>
</gene>
<evidence type="ECO:0000313" key="1">
    <source>
        <dbReference type="EMBL" id="GFT13459.1"/>
    </source>
</evidence>
<accession>A0A8X6NHB5</accession>
<keyword evidence="2" id="KW-1185">Reference proteome</keyword>
<sequence>MELRNPRGIQIILEFQIVIIPFHVMIEVSNRNHTFSRNVQFSLLPKIADGIPVSKLNTADLNIPASIELADTNFHMPGQIDILIGNAPVKTCKLSTVTYGTVSAPFLATRTSKALADEDEVEFRDAADGISNVIYMDDVLFWRVYIRGCLKTAN</sequence>
<dbReference type="AlphaFoldDB" id="A0A8X6NHB5"/>
<reference evidence="1" key="1">
    <citation type="submission" date="2020-08" db="EMBL/GenBank/DDBJ databases">
        <title>Multicomponent nature underlies the extraordinary mechanical properties of spider dragline silk.</title>
        <authorList>
            <person name="Kono N."/>
            <person name="Nakamura H."/>
            <person name="Mori M."/>
            <person name="Yoshida Y."/>
            <person name="Ohtoshi R."/>
            <person name="Malay A.D."/>
            <person name="Moran D.A.P."/>
            <person name="Tomita M."/>
            <person name="Numata K."/>
            <person name="Arakawa K."/>
        </authorList>
    </citation>
    <scope>NUCLEOTIDE SEQUENCE</scope>
</reference>
<evidence type="ECO:0000313" key="2">
    <source>
        <dbReference type="Proteomes" id="UP000887013"/>
    </source>
</evidence>